<gene>
    <name evidence="3" type="ORF">WA026_002342</name>
</gene>
<sequence>MKQLITTLHKNELVSADHVWRTDFWNSISRLCFVTEDRQRKEHAPLTCDPESHEFHILHYAVVSWLVAVGFNYDFVRSHSRLSCLFIEEKVLSLVWQSKVTSAILFVSYEEAKLVFRNHFRIGRMKHKNEIIARKYRSRIKNVTVHIKVSNDTNPWKKLYIRQARNSNEFLKNDNVRIISFKNQKIPVLLTNTFRDIYRIKKINLNNCGIEELEPGFIKNVTRIFEFDVSHNSIREIQYDVFNNVGISKLRLNNNKIYRIDSEAFSNMKHLEMIILSENRLTMWDPLGL</sequence>
<proteinExistence type="predicted"/>
<dbReference type="Proteomes" id="UP001431783">
    <property type="component" value="Unassembled WGS sequence"/>
</dbReference>
<evidence type="ECO:0000256" key="2">
    <source>
        <dbReference type="ARBA" id="ARBA00022737"/>
    </source>
</evidence>
<dbReference type="PANTHER" id="PTHR45712">
    <property type="entry name" value="AGAP008170-PA"/>
    <property type="match status" value="1"/>
</dbReference>
<comment type="caution">
    <text evidence="3">The sequence shown here is derived from an EMBL/GenBank/DDBJ whole genome shotgun (WGS) entry which is preliminary data.</text>
</comment>
<dbReference type="InterPro" id="IPR032675">
    <property type="entry name" value="LRR_dom_sf"/>
</dbReference>
<dbReference type="Pfam" id="PF13855">
    <property type="entry name" value="LRR_8"/>
    <property type="match status" value="1"/>
</dbReference>
<dbReference type="InterPro" id="IPR050333">
    <property type="entry name" value="SLRP"/>
</dbReference>
<dbReference type="PANTHER" id="PTHR45712:SF22">
    <property type="entry name" value="INSULIN-LIKE GROWTH FACTOR-BINDING PROTEIN COMPLEX ACID LABILE SUBUNIT"/>
    <property type="match status" value="1"/>
</dbReference>
<dbReference type="SUPFAM" id="SSF52058">
    <property type="entry name" value="L domain-like"/>
    <property type="match status" value="1"/>
</dbReference>
<accession>A0AAW1TT97</accession>
<name>A0AAW1TT97_9CUCU</name>
<keyword evidence="4" id="KW-1185">Reference proteome</keyword>
<protein>
    <submittedName>
        <fullName evidence="3">Uncharacterized protein</fullName>
    </submittedName>
</protein>
<evidence type="ECO:0000256" key="1">
    <source>
        <dbReference type="ARBA" id="ARBA00022614"/>
    </source>
</evidence>
<dbReference type="AlphaFoldDB" id="A0AAW1TT97"/>
<dbReference type="Gene3D" id="3.80.10.10">
    <property type="entry name" value="Ribonuclease Inhibitor"/>
    <property type="match status" value="1"/>
</dbReference>
<reference evidence="3 4" key="1">
    <citation type="submission" date="2023-03" db="EMBL/GenBank/DDBJ databases">
        <title>Genome insight into feeding habits of ladybird beetles.</title>
        <authorList>
            <person name="Li H.-S."/>
            <person name="Huang Y.-H."/>
            <person name="Pang H."/>
        </authorList>
    </citation>
    <scope>NUCLEOTIDE SEQUENCE [LARGE SCALE GENOMIC DNA]</scope>
    <source>
        <strain evidence="3">SYSU_2023b</strain>
        <tissue evidence="3">Whole body</tissue>
    </source>
</reference>
<organism evidence="3 4">
    <name type="scientific">Henosepilachna vigintioctopunctata</name>
    <dbReference type="NCBI Taxonomy" id="420089"/>
    <lineage>
        <taxon>Eukaryota</taxon>
        <taxon>Metazoa</taxon>
        <taxon>Ecdysozoa</taxon>
        <taxon>Arthropoda</taxon>
        <taxon>Hexapoda</taxon>
        <taxon>Insecta</taxon>
        <taxon>Pterygota</taxon>
        <taxon>Neoptera</taxon>
        <taxon>Endopterygota</taxon>
        <taxon>Coleoptera</taxon>
        <taxon>Polyphaga</taxon>
        <taxon>Cucujiformia</taxon>
        <taxon>Coccinelloidea</taxon>
        <taxon>Coccinellidae</taxon>
        <taxon>Epilachninae</taxon>
        <taxon>Epilachnini</taxon>
        <taxon>Henosepilachna</taxon>
    </lineage>
</organism>
<dbReference type="EMBL" id="JARQZJ010000031">
    <property type="protein sequence ID" value="KAK9873994.1"/>
    <property type="molecule type" value="Genomic_DNA"/>
</dbReference>
<dbReference type="InterPro" id="IPR001611">
    <property type="entry name" value="Leu-rich_rpt"/>
</dbReference>
<evidence type="ECO:0000313" key="3">
    <source>
        <dbReference type="EMBL" id="KAK9873994.1"/>
    </source>
</evidence>
<keyword evidence="1" id="KW-0433">Leucine-rich repeat</keyword>
<keyword evidence="2" id="KW-0677">Repeat</keyword>
<evidence type="ECO:0000313" key="4">
    <source>
        <dbReference type="Proteomes" id="UP001431783"/>
    </source>
</evidence>